<dbReference type="CTD" id="36336337"/>
<feature type="domain" description="Egal-1 winged helix" evidence="2">
    <location>
        <begin position="258"/>
        <end position="321"/>
    </location>
</feature>
<dbReference type="GeneID" id="36336337"/>
<dbReference type="AlphaFoldDB" id="W6V180"/>
<organism evidence="3 4">
    <name type="scientific">Echinococcus granulosus</name>
    <name type="common">Hydatid tapeworm</name>
    <dbReference type="NCBI Taxonomy" id="6210"/>
    <lineage>
        <taxon>Eukaryota</taxon>
        <taxon>Metazoa</taxon>
        <taxon>Spiralia</taxon>
        <taxon>Lophotrochozoa</taxon>
        <taxon>Platyhelminthes</taxon>
        <taxon>Cestoda</taxon>
        <taxon>Eucestoda</taxon>
        <taxon>Cyclophyllidea</taxon>
        <taxon>Taeniidae</taxon>
        <taxon>Echinococcus</taxon>
        <taxon>Echinococcus granulosus group</taxon>
    </lineage>
</organism>
<protein>
    <recommendedName>
        <fullName evidence="2">Egal-1 winged helix domain-containing protein</fullName>
    </recommendedName>
</protein>
<dbReference type="Proteomes" id="UP000019149">
    <property type="component" value="Unassembled WGS sequence"/>
</dbReference>
<sequence>MAEIYSLYLMEILIQANGTLPLEDVWQYFLMQFPHTWDNFPDFEAFVHSQSMLFGVQNNYVFLKDTQAIDSIAYYRNDFNPVFPLTQVHVGPLPPPPRILHAQDFTAEAEAVKYFQRQISRRNEPWVPIKSLAGHLSQASANIRAVVGPQSDFLYFLLRHPRIFEVQGDLVSLRDEVRLNYLSRQSTQIRQNGSRRNRPLSMYVSSGICSLPQSKNETSEYSNVSVYSSQSVQNLPQQTLMSEQLNSSQTILISLVDYAAAMWLRQAIEKLGGTKDCGVLLDDLMQEFVSAPVNIRNSVGLTRIEVTEFLEKFNQLFEIDQIMCKNKVLDKASTTFIISDSASANSRSISLINKKGIAYCISRSWGIIDLGQHEHVFFDRSLFKHVENLTKHFAVGETLCFNAVLAPKESRAKWRATRVWKETDILAAQLTELGLASSLTSQVCDYSSSIASSTPSEGNSDSGVQDATVQKPPSSSVSTGLESLLNNSEFNIVRLDVGSSDKLLVLQEPEGLDDSEGEVNNISDGGKVACGGTKDLKSSPRGADIVEGDQSDDNTSSDLNTMSDIPSISSCLPASVAMGNFVSSGTQTYFTGDILAKKVYHEIVNSEQQQDEAELSYTPKDGGRAKMSVLVNPVCIRGCLDQSDSDFLPANAFESKPNKVQNW</sequence>
<gene>
    <name evidence="3" type="ORF">EGR_00622</name>
</gene>
<feature type="region of interest" description="Disordered" evidence="1">
    <location>
        <begin position="531"/>
        <end position="557"/>
    </location>
</feature>
<accession>W6V180</accession>
<dbReference type="OrthoDB" id="26838at2759"/>
<name>W6V180_ECHGR</name>
<evidence type="ECO:0000259" key="2">
    <source>
        <dbReference type="Pfam" id="PF23713"/>
    </source>
</evidence>
<feature type="region of interest" description="Disordered" evidence="1">
    <location>
        <begin position="450"/>
        <end position="480"/>
    </location>
</feature>
<dbReference type="Pfam" id="PF23713">
    <property type="entry name" value="WHD_Egal"/>
    <property type="match status" value="3"/>
</dbReference>
<evidence type="ECO:0000256" key="1">
    <source>
        <dbReference type="SAM" id="MobiDB-lite"/>
    </source>
</evidence>
<dbReference type="InterPro" id="IPR056589">
    <property type="entry name" value="WH_Egal-1"/>
</dbReference>
<dbReference type="RefSeq" id="XP_024355868.1">
    <property type="nucleotide sequence ID" value="XM_024489871.1"/>
</dbReference>
<feature type="domain" description="Egal-1 winged helix" evidence="2">
    <location>
        <begin position="110"/>
        <end position="175"/>
    </location>
</feature>
<evidence type="ECO:0000313" key="4">
    <source>
        <dbReference type="Proteomes" id="UP000019149"/>
    </source>
</evidence>
<dbReference type="EMBL" id="APAU02000002">
    <property type="protein sequence ID" value="EUB64672.1"/>
    <property type="molecule type" value="Genomic_DNA"/>
</dbReference>
<keyword evidence="4" id="KW-1185">Reference proteome</keyword>
<dbReference type="KEGG" id="egl:EGR_00622"/>
<comment type="caution">
    <text evidence="3">The sequence shown here is derived from an EMBL/GenBank/DDBJ whole genome shotgun (WGS) entry which is preliminary data.</text>
</comment>
<dbReference type="OMA" id="CISRSWG"/>
<reference evidence="3 4" key="1">
    <citation type="journal article" date="2013" name="Nat. Genet.">
        <title>The genome of the hydatid tapeworm Echinococcus granulosus.</title>
        <authorList>
            <person name="Zheng H."/>
            <person name="Zhang W."/>
            <person name="Zhang L."/>
            <person name="Zhang Z."/>
            <person name="Li J."/>
            <person name="Lu G."/>
            <person name="Zhu Y."/>
            <person name="Wang Y."/>
            <person name="Huang Y."/>
            <person name="Liu J."/>
            <person name="Kang H."/>
            <person name="Chen J."/>
            <person name="Wang L."/>
            <person name="Chen A."/>
            <person name="Yu S."/>
            <person name="Gao Z."/>
            <person name="Jin L."/>
            <person name="Gu W."/>
            <person name="Wang Z."/>
            <person name="Zhao L."/>
            <person name="Shi B."/>
            <person name="Wen H."/>
            <person name="Lin R."/>
            <person name="Jones M.K."/>
            <person name="Brejova B."/>
            <person name="Vinar T."/>
            <person name="Zhao G."/>
            <person name="McManus D.P."/>
            <person name="Chen Z."/>
            <person name="Zhou Y."/>
            <person name="Wang S."/>
        </authorList>
    </citation>
    <scope>NUCLEOTIDE SEQUENCE [LARGE SCALE GENOMIC DNA]</scope>
</reference>
<proteinExistence type="predicted"/>
<evidence type="ECO:0000313" key="3">
    <source>
        <dbReference type="EMBL" id="EUB64672.1"/>
    </source>
</evidence>
<feature type="domain" description="Egal-1 winged helix" evidence="2">
    <location>
        <begin position="6"/>
        <end position="65"/>
    </location>
</feature>